<evidence type="ECO:0000313" key="1">
    <source>
        <dbReference type="EMBL" id="MCI75361.1"/>
    </source>
</evidence>
<dbReference type="EMBL" id="LXQA010881002">
    <property type="protein sequence ID" value="MCI75361.1"/>
    <property type="molecule type" value="Genomic_DNA"/>
</dbReference>
<dbReference type="AlphaFoldDB" id="A0A392UP57"/>
<proteinExistence type="predicted"/>
<organism evidence="1 2">
    <name type="scientific">Trifolium medium</name>
    <dbReference type="NCBI Taxonomy" id="97028"/>
    <lineage>
        <taxon>Eukaryota</taxon>
        <taxon>Viridiplantae</taxon>
        <taxon>Streptophyta</taxon>
        <taxon>Embryophyta</taxon>
        <taxon>Tracheophyta</taxon>
        <taxon>Spermatophyta</taxon>
        <taxon>Magnoliopsida</taxon>
        <taxon>eudicotyledons</taxon>
        <taxon>Gunneridae</taxon>
        <taxon>Pentapetalae</taxon>
        <taxon>rosids</taxon>
        <taxon>fabids</taxon>
        <taxon>Fabales</taxon>
        <taxon>Fabaceae</taxon>
        <taxon>Papilionoideae</taxon>
        <taxon>50 kb inversion clade</taxon>
        <taxon>NPAAA clade</taxon>
        <taxon>Hologalegina</taxon>
        <taxon>IRL clade</taxon>
        <taxon>Trifolieae</taxon>
        <taxon>Trifolium</taxon>
    </lineage>
</organism>
<feature type="non-terminal residue" evidence="1">
    <location>
        <position position="1"/>
    </location>
</feature>
<comment type="caution">
    <text evidence="1">The sequence shown here is derived from an EMBL/GenBank/DDBJ whole genome shotgun (WGS) entry which is preliminary data.</text>
</comment>
<keyword evidence="2" id="KW-1185">Reference proteome</keyword>
<sequence>AKGSQQRQSDAVVKGGVREGKIIDKGGKEAKVTVGRTFKSAVEGGET</sequence>
<reference evidence="1 2" key="1">
    <citation type="journal article" date="2018" name="Front. Plant Sci.">
        <title>Red Clover (Trifolium pratense) and Zigzag Clover (T. medium) - A Picture of Genomic Similarities and Differences.</title>
        <authorList>
            <person name="Dluhosova J."/>
            <person name="Istvanek J."/>
            <person name="Nedelnik J."/>
            <person name="Repkova J."/>
        </authorList>
    </citation>
    <scope>NUCLEOTIDE SEQUENCE [LARGE SCALE GENOMIC DNA]</scope>
    <source>
        <strain evidence="2">cv. 10/8</strain>
        <tissue evidence="1">Leaf</tissue>
    </source>
</reference>
<name>A0A392UP57_9FABA</name>
<protein>
    <submittedName>
        <fullName evidence="1">Uncharacterized protein</fullName>
    </submittedName>
</protein>
<dbReference type="Proteomes" id="UP000265520">
    <property type="component" value="Unassembled WGS sequence"/>
</dbReference>
<evidence type="ECO:0000313" key="2">
    <source>
        <dbReference type="Proteomes" id="UP000265520"/>
    </source>
</evidence>
<accession>A0A392UP57</accession>